<dbReference type="OrthoDB" id="9801102at2"/>
<dbReference type="SUPFAM" id="SSF143011">
    <property type="entry name" value="RelE-like"/>
    <property type="match status" value="1"/>
</dbReference>
<dbReference type="RefSeq" id="WP_038588998.1">
    <property type="nucleotide sequence ID" value="NZ_HG938353.1"/>
</dbReference>
<dbReference type="PANTHER" id="PTHR40266:SF2">
    <property type="entry name" value="TOXIN HIGB-1"/>
    <property type="match status" value="1"/>
</dbReference>
<organism evidence="1 2">
    <name type="scientific">Neorhizobium galegae bv. orientalis str. HAMBI 540</name>
    <dbReference type="NCBI Taxonomy" id="1028800"/>
    <lineage>
        <taxon>Bacteria</taxon>
        <taxon>Pseudomonadati</taxon>
        <taxon>Pseudomonadota</taxon>
        <taxon>Alphaproteobacteria</taxon>
        <taxon>Hyphomicrobiales</taxon>
        <taxon>Rhizobiaceae</taxon>
        <taxon>Rhizobium/Agrobacterium group</taxon>
        <taxon>Neorhizobium</taxon>
    </lineage>
</organism>
<dbReference type="HOGENOM" id="CLU_155111_1_1_5"/>
<dbReference type="Pfam" id="PF05015">
    <property type="entry name" value="HigB-like_toxin"/>
    <property type="match status" value="1"/>
</dbReference>
<dbReference type="EMBL" id="HG938353">
    <property type="protein sequence ID" value="CDN49011.1"/>
    <property type="molecule type" value="Genomic_DNA"/>
</dbReference>
<evidence type="ECO:0000313" key="1">
    <source>
        <dbReference type="EMBL" id="CDN49011.1"/>
    </source>
</evidence>
<dbReference type="InterPro" id="IPR007711">
    <property type="entry name" value="HigB-1"/>
</dbReference>
<dbReference type="GeneID" id="24258794"/>
<reference evidence="2" key="1">
    <citation type="journal article" date="2014" name="BMC Genomics">
        <title>Genome sequencing of two Neorhizobium galegae strains reveals a noeT gene responsible for the unusual acetylation of the nodulation factors.</title>
        <authorList>
            <person name="Osterman J."/>
            <person name="Marsh J."/>
            <person name="Laine P.K."/>
            <person name="Zeng Z."/>
            <person name="Alatalo E."/>
            <person name="Sullivan J.T."/>
            <person name="Young J.P."/>
            <person name="Thomas-Oates J."/>
            <person name="Paulin L."/>
            <person name="Lindstrom K."/>
        </authorList>
    </citation>
    <scope>NUCLEOTIDE SEQUENCE [LARGE SCALE GENOMIC DNA]</scope>
    <source>
        <strain evidence="2">HAMBI 540</strain>
    </source>
</reference>
<accession>A0A068STC6</accession>
<protein>
    <submittedName>
        <fullName evidence="1">Plasmid maintenance system killer</fullName>
    </submittedName>
</protein>
<dbReference type="Gene3D" id="3.30.2310.20">
    <property type="entry name" value="RelE-like"/>
    <property type="match status" value="1"/>
</dbReference>
<dbReference type="PATRIC" id="fig|1028800.3.peg.2882"/>
<dbReference type="PANTHER" id="PTHR40266">
    <property type="entry name" value="TOXIN HIGB-1"/>
    <property type="match status" value="1"/>
</dbReference>
<name>A0A068STC6_NEOGA</name>
<dbReference type="Proteomes" id="UP000028181">
    <property type="component" value="Chromosome I"/>
</dbReference>
<dbReference type="eggNOG" id="COG3549">
    <property type="taxonomic scope" value="Bacteria"/>
</dbReference>
<keyword evidence="2" id="KW-1185">Reference proteome</keyword>
<dbReference type="AlphaFoldDB" id="A0A068STC6"/>
<dbReference type="KEGG" id="ngg:RG540_CH28450"/>
<proteinExistence type="predicted"/>
<gene>
    <name evidence="1" type="ORF">RG540_CH28450</name>
</gene>
<sequence length="92" mass="10342">MIKSWVNSSTRRFAEEGKSKFSGMNEEASIELLAALHAASSLNDLSPLKSVGLHKLSGNRLGQWAMTINGPWRICFTFRDGDDWDVEIVDYH</sequence>
<evidence type="ECO:0000313" key="2">
    <source>
        <dbReference type="Proteomes" id="UP000028181"/>
    </source>
</evidence>
<dbReference type="InterPro" id="IPR035093">
    <property type="entry name" value="RelE/ParE_toxin_dom_sf"/>
</dbReference>